<dbReference type="InterPro" id="IPR019182">
    <property type="entry name" value="Cytochrome_b-c1_su10_fun"/>
</dbReference>
<reference evidence="2 3" key="1">
    <citation type="journal article" date="2016" name="Genome Biol. Evol.">
        <title>Divergent and convergent evolution of fungal pathogenicity.</title>
        <authorList>
            <person name="Shang Y."/>
            <person name="Xiao G."/>
            <person name="Zheng P."/>
            <person name="Cen K."/>
            <person name="Zhan S."/>
            <person name="Wang C."/>
        </authorList>
    </citation>
    <scope>NUCLEOTIDE SEQUENCE [LARGE SCALE GENOMIC DNA]</scope>
    <source>
        <strain evidence="2 3">RCEF 264</strain>
    </source>
</reference>
<comment type="caution">
    <text evidence="2">The sequence shown here is derived from an EMBL/GenBank/DDBJ whole genome shotgun (WGS) entry which is preliminary data.</text>
</comment>
<organism evidence="2 3">
    <name type="scientific">Niveomyces insectorum RCEF 264</name>
    <dbReference type="NCBI Taxonomy" id="1081102"/>
    <lineage>
        <taxon>Eukaryota</taxon>
        <taxon>Fungi</taxon>
        <taxon>Dikarya</taxon>
        <taxon>Ascomycota</taxon>
        <taxon>Pezizomycotina</taxon>
        <taxon>Sordariomycetes</taxon>
        <taxon>Hypocreomycetidae</taxon>
        <taxon>Hypocreales</taxon>
        <taxon>Cordycipitaceae</taxon>
        <taxon>Niveomyces</taxon>
    </lineage>
</organism>
<dbReference type="PANTHER" id="PTHR28254:SF1">
    <property type="entry name" value="CYTOCHROME B-C1 COMPLEX SUBUNIT 10, MITOCHONDRIAL"/>
    <property type="match status" value="1"/>
</dbReference>
<dbReference type="EMBL" id="AZHD01000002">
    <property type="protein sequence ID" value="OAA66546.1"/>
    <property type="molecule type" value="Genomic_DNA"/>
</dbReference>
<keyword evidence="3" id="KW-1185">Reference proteome</keyword>
<sequence length="85" mass="9487">MRSVFQSEYRSQYGPKYQNQTNFRGITGKALFRFGRQTAPLGVAAAIGVLFYASGIPRVQRDILQKIPVIGGYFVKEVNPADSPF</sequence>
<dbReference type="STRING" id="1081102.A0A167YPM9"/>
<dbReference type="GO" id="GO:0005739">
    <property type="term" value="C:mitochondrion"/>
    <property type="evidence" value="ECO:0007669"/>
    <property type="project" value="GOC"/>
</dbReference>
<keyword evidence="1" id="KW-1133">Transmembrane helix</keyword>
<dbReference type="PANTHER" id="PTHR28254">
    <property type="entry name" value="CYTOCHROME B-C1 COMPLEX SUBUNIT 10"/>
    <property type="match status" value="1"/>
</dbReference>
<gene>
    <name evidence="2" type="ORF">SPI_01122</name>
</gene>
<evidence type="ECO:0000313" key="3">
    <source>
        <dbReference type="Proteomes" id="UP000076874"/>
    </source>
</evidence>
<feature type="transmembrane region" description="Helical" evidence="1">
    <location>
        <begin position="38"/>
        <end position="56"/>
    </location>
</feature>
<accession>A0A167YPM9</accession>
<proteinExistence type="predicted"/>
<evidence type="ECO:0000256" key="1">
    <source>
        <dbReference type="SAM" id="Phobius"/>
    </source>
</evidence>
<dbReference type="Proteomes" id="UP000076874">
    <property type="component" value="Unassembled WGS sequence"/>
</dbReference>
<keyword evidence="1" id="KW-0812">Transmembrane</keyword>
<dbReference type="OrthoDB" id="2391627at2759"/>
<evidence type="ECO:0000313" key="2">
    <source>
        <dbReference type="EMBL" id="OAA66546.1"/>
    </source>
</evidence>
<keyword evidence="1" id="KW-0472">Membrane</keyword>
<dbReference type="Pfam" id="PF09796">
    <property type="entry name" value="QCR10"/>
    <property type="match status" value="1"/>
</dbReference>
<protein>
    <submittedName>
        <fullName evidence="2">Cytochrome b-c1 complex, subunit 10</fullName>
    </submittedName>
</protein>
<name>A0A167YPM9_9HYPO</name>
<dbReference type="GO" id="GO:0006122">
    <property type="term" value="P:mitochondrial electron transport, ubiquinol to cytochrome c"/>
    <property type="evidence" value="ECO:0007669"/>
    <property type="project" value="InterPro"/>
</dbReference>
<dbReference type="AlphaFoldDB" id="A0A167YPM9"/>